<comment type="function">
    <text evidence="1">Multidrug efflux pump.</text>
</comment>
<feature type="transmembrane region" description="Helical" evidence="13">
    <location>
        <begin position="276"/>
        <end position="301"/>
    </location>
</feature>
<feature type="transmembrane region" description="Helical" evidence="13">
    <location>
        <begin position="182"/>
        <end position="202"/>
    </location>
</feature>
<dbReference type="STRING" id="520762.AN619_09420"/>
<dbReference type="PATRIC" id="fig|520762.4.peg.1051"/>
<feature type="transmembrane region" description="Helical" evidence="13">
    <location>
        <begin position="106"/>
        <end position="128"/>
    </location>
</feature>
<comment type="caution">
    <text evidence="14">The sequence shown here is derived from an EMBL/GenBank/DDBJ whole genome shotgun (WGS) entry which is preliminary data.</text>
</comment>
<organism evidence="14 15">
    <name type="scientific">Thermotalea metallivorans</name>
    <dbReference type="NCBI Taxonomy" id="520762"/>
    <lineage>
        <taxon>Bacteria</taxon>
        <taxon>Bacillati</taxon>
        <taxon>Bacillota</taxon>
        <taxon>Clostridia</taxon>
        <taxon>Peptostreptococcales</taxon>
        <taxon>Thermotaleaceae</taxon>
        <taxon>Thermotalea</taxon>
    </lineage>
</organism>
<dbReference type="GO" id="GO:0042910">
    <property type="term" value="F:xenobiotic transmembrane transporter activity"/>
    <property type="evidence" value="ECO:0007669"/>
    <property type="project" value="InterPro"/>
</dbReference>
<keyword evidence="7" id="KW-1003">Cell membrane</keyword>
<comment type="similarity">
    <text evidence="3">Belongs to the multi antimicrobial extrusion (MATE) (TC 2.A.66.1) family.</text>
</comment>
<evidence type="ECO:0000313" key="15">
    <source>
        <dbReference type="Proteomes" id="UP000070456"/>
    </source>
</evidence>
<dbReference type="GO" id="GO:0015297">
    <property type="term" value="F:antiporter activity"/>
    <property type="evidence" value="ECO:0007669"/>
    <property type="project" value="UniProtKB-KW"/>
</dbReference>
<keyword evidence="15" id="KW-1185">Reference proteome</keyword>
<evidence type="ECO:0000256" key="5">
    <source>
        <dbReference type="ARBA" id="ARBA00022448"/>
    </source>
</evidence>
<dbReference type="GO" id="GO:0005886">
    <property type="term" value="C:plasma membrane"/>
    <property type="evidence" value="ECO:0007669"/>
    <property type="project" value="UniProtKB-SubCell"/>
</dbReference>
<evidence type="ECO:0000256" key="4">
    <source>
        <dbReference type="ARBA" id="ARBA00020268"/>
    </source>
</evidence>
<dbReference type="InterPro" id="IPR050222">
    <property type="entry name" value="MATE_MdtK"/>
</dbReference>
<keyword evidence="11 13" id="KW-0472">Membrane</keyword>
<dbReference type="InterPro" id="IPR002528">
    <property type="entry name" value="MATE_fam"/>
</dbReference>
<comment type="subcellular location">
    <subcellularLocation>
        <location evidence="2">Cell membrane</location>
        <topology evidence="2">Multi-pass membrane protein</topology>
    </subcellularLocation>
</comment>
<reference evidence="14 15" key="1">
    <citation type="submission" date="2015-12" db="EMBL/GenBank/DDBJ databases">
        <title>Draft genome sequence of the thermoanaerobe Thermotalea metallivorans, an isolate from the runoff channel of the Great Artesian Basin, Australia.</title>
        <authorList>
            <person name="Patel B.K."/>
        </authorList>
    </citation>
    <scope>NUCLEOTIDE SEQUENCE [LARGE SCALE GENOMIC DNA]</scope>
    <source>
        <strain evidence="14 15">B2-1</strain>
    </source>
</reference>
<gene>
    <name evidence="14" type="primary">mepA_2</name>
    <name evidence="14" type="ORF">AN619_09420</name>
</gene>
<evidence type="ECO:0000256" key="3">
    <source>
        <dbReference type="ARBA" id="ARBA00010199"/>
    </source>
</evidence>
<dbReference type="EMBL" id="LOEE01000027">
    <property type="protein sequence ID" value="KXG76411.1"/>
    <property type="molecule type" value="Genomic_DNA"/>
</dbReference>
<proteinExistence type="inferred from homology"/>
<keyword evidence="10" id="KW-0406">Ion transport</keyword>
<dbReference type="NCBIfam" id="TIGR00797">
    <property type="entry name" value="matE"/>
    <property type="match status" value="1"/>
</dbReference>
<evidence type="ECO:0000256" key="1">
    <source>
        <dbReference type="ARBA" id="ARBA00003408"/>
    </source>
</evidence>
<evidence type="ECO:0000256" key="10">
    <source>
        <dbReference type="ARBA" id="ARBA00023065"/>
    </source>
</evidence>
<feature type="transmembrane region" description="Helical" evidence="13">
    <location>
        <begin position="31"/>
        <end position="52"/>
    </location>
</feature>
<keyword evidence="5" id="KW-0813">Transport</keyword>
<evidence type="ECO:0000256" key="11">
    <source>
        <dbReference type="ARBA" id="ARBA00023136"/>
    </source>
</evidence>
<dbReference type="CDD" id="cd13137">
    <property type="entry name" value="MATE_NorM_like"/>
    <property type="match status" value="1"/>
</dbReference>
<evidence type="ECO:0000256" key="9">
    <source>
        <dbReference type="ARBA" id="ARBA00022989"/>
    </source>
</evidence>
<dbReference type="RefSeq" id="WP_157064911.1">
    <property type="nucleotide sequence ID" value="NZ_LOEE01000027.1"/>
</dbReference>
<dbReference type="PIRSF" id="PIRSF006603">
    <property type="entry name" value="DinF"/>
    <property type="match status" value="1"/>
</dbReference>
<evidence type="ECO:0000256" key="7">
    <source>
        <dbReference type="ARBA" id="ARBA00022475"/>
    </source>
</evidence>
<dbReference type="GO" id="GO:0006811">
    <property type="term" value="P:monoatomic ion transport"/>
    <property type="evidence" value="ECO:0007669"/>
    <property type="project" value="UniProtKB-KW"/>
</dbReference>
<keyword evidence="8 13" id="KW-0812">Transmembrane</keyword>
<dbReference type="OrthoDB" id="62420at2"/>
<evidence type="ECO:0000313" key="14">
    <source>
        <dbReference type="EMBL" id="KXG76411.1"/>
    </source>
</evidence>
<dbReference type="AlphaFoldDB" id="A0A140L786"/>
<evidence type="ECO:0000256" key="8">
    <source>
        <dbReference type="ARBA" id="ARBA00022692"/>
    </source>
</evidence>
<feature type="transmembrane region" description="Helical" evidence="13">
    <location>
        <begin position="342"/>
        <end position="362"/>
    </location>
</feature>
<dbReference type="PANTHER" id="PTHR43298:SF2">
    <property type="entry name" value="FMN_FAD EXPORTER YEEO-RELATED"/>
    <property type="match status" value="1"/>
</dbReference>
<name>A0A140L786_9FIRM</name>
<dbReference type="InterPro" id="IPR048279">
    <property type="entry name" value="MdtK-like"/>
</dbReference>
<dbReference type="PANTHER" id="PTHR43298">
    <property type="entry name" value="MULTIDRUG RESISTANCE PROTEIN NORM-RELATED"/>
    <property type="match status" value="1"/>
</dbReference>
<dbReference type="Proteomes" id="UP000070456">
    <property type="component" value="Unassembled WGS sequence"/>
</dbReference>
<feature type="transmembrane region" description="Helical" evidence="13">
    <location>
        <begin position="208"/>
        <end position="232"/>
    </location>
</feature>
<keyword evidence="6" id="KW-0050">Antiport</keyword>
<keyword evidence="9 13" id="KW-1133">Transmembrane helix</keyword>
<protein>
    <recommendedName>
        <fullName evidence="4">Probable multidrug resistance protein NorM</fullName>
    </recommendedName>
    <alternativeName>
        <fullName evidence="12">Multidrug-efflux transporter</fullName>
    </alternativeName>
</protein>
<dbReference type="Pfam" id="PF01554">
    <property type="entry name" value="MatE"/>
    <property type="match status" value="2"/>
</dbReference>
<feature type="transmembrane region" description="Helical" evidence="13">
    <location>
        <begin position="148"/>
        <end position="170"/>
    </location>
</feature>
<evidence type="ECO:0000256" key="6">
    <source>
        <dbReference type="ARBA" id="ARBA00022449"/>
    </source>
</evidence>
<accession>A0A140L786</accession>
<evidence type="ECO:0000256" key="13">
    <source>
        <dbReference type="SAM" id="Phobius"/>
    </source>
</evidence>
<sequence length="465" mass="50889">MYKIMDKKEKLYTAFFSNAIRKDVLHIAWPVLAELLLGSLFGMIDMMMLGRISDPAVAAASVAAVGVANQPVFIGLSLIQALNVGGTAMVSRYIGAKQHEKVEDTVKHIILLNQFLLALPLSLLAILFTDQIMTFVGAQADTLAVGRAYFRIIMIGFIFQAFNFALSAALRGAGDTKLPMKVNLRVNFLNVIGNALLIYGLLGFPKLGVTGAAISTAFSHILASFILLTYIFNGKSIIRIRLKKSFRFRKDIIYNLIKIGVPASLEQMALRLGIFLFVKIVATLGTVTFAAHQICLSILGLSFQPGQAFGIAASSLVGRNLGAQNPEKAQEYARETRKIGSIISSFMAFIFFVFGPQLVGLYTENPKIIRDASVALKIIALVQPFQSSQFILAGGLRGAGDTVFPLFSTFLGVLGVRVILSYILVSILGYGLAGAWMAVLTDQFVRWVLVYFRFQSGKWKYITIR</sequence>
<evidence type="ECO:0000256" key="2">
    <source>
        <dbReference type="ARBA" id="ARBA00004651"/>
    </source>
</evidence>
<evidence type="ECO:0000256" key="12">
    <source>
        <dbReference type="ARBA" id="ARBA00031636"/>
    </source>
</evidence>